<feature type="domain" description="SpoVT-AbrB" evidence="2">
    <location>
        <begin position="4"/>
        <end position="49"/>
    </location>
</feature>
<dbReference type="InterPro" id="IPR007159">
    <property type="entry name" value="SpoVT-AbrB_dom"/>
</dbReference>
<feature type="region of interest" description="Disordered" evidence="1">
    <location>
        <begin position="68"/>
        <end position="91"/>
    </location>
</feature>
<comment type="caution">
    <text evidence="3">The sequence shown here is derived from an EMBL/GenBank/DDBJ whole genome shotgun (WGS) entry which is preliminary data.</text>
</comment>
<evidence type="ECO:0000313" key="3">
    <source>
        <dbReference type="EMBL" id="MFC3959415.1"/>
    </source>
</evidence>
<dbReference type="PANTHER" id="PTHR34860">
    <property type="entry name" value="REPRESSOR-LIKE PROTEIN SSO7C3"/>
    <property type="match status" value="1"/>
</dbReference>
<dbReference type="Pfam" id="PF04014">
    <property type="entry name" value="MazE_antitoxin"/>
    <property type="match status" value="1"/>
</dbReference>
<dbReference type="GO" id="GO:0003677">
    <property type="term" value="F:DNA binding"/>
    <property type="evidence" value="ECO:0007669"/>
    <property type="project" value="UniProtKB-KW"/>
</dbReference>
<dbReference type="InterPro" id="IPR037914">
    <property type="entry name" value="SpoVT-AbrB_sf"/>
</dbReference>
<dbReference type="AlphaFoldDB" id="A0ABD5NR54"/>
<dbReference type="RefSeq" id="WP_256532931.1">
    <property type="nucleotide sequence ID" value="NZ_CP101824.1"/>
</dbReference>
<dbReference type="NCBIfam" id="TIGR01439">
    <property type="entry name" value="lp_hng_hel_AbrB"/>
    <property type="match status" value="1"/>
</dbReference>
<gene>
    <name evidence="3" type="ORF">ACFOUR_13710</name>
</gene>
<accession>A0ABD5NR54</accession>
<evidence type="ECO:0000256" key="1">
    <source>
        <dbReference type="SAM" id="MobiDB-lite"/>
    </source>
</evidence>
<protein>
    <submittedName>
        <fullName evidence="3">AbrB/MazE/SpoVT family DNA-binding domain-containing protein</fullName>
    </submittedName>
</protein>
<dbReference type="SMART" id="SM00966">
    <property type="entry name" value="SpoVT_AbrB"/>
    <property type="match status" value="1"/>
</dbReference>
<organism evidence="3 4">
    <name type="scientific">Halovivax cerinus</name>
    <dbReference type="NCBI Taxonomy" id="1487865"/>
    <lineage>
        <taxon>Archaea</taxon>
        <taxon>Methanobacteriati</taxon>
        <taxon>Methanobacteriota</taxon>
        <taxon>Stenosarchaea group</taxon>
        <taxon>Halobacteria</taxon>
        <taxon>Halobacteriales</taxon>
        <taxon>Natrialbaceae</taxon>
        <taxon>Halovivax</taxon>
    </lineage>
</organism>
<dbReference type="Proteomes" id="UP001595846">
    <property type="component" value="Unassembled WGS sequence"/>
</dbReference>
<dbReference type="Gene3D" id="2.10.260.10">
    <property type="match status" value="1"/>
</dbReference>
<evidence type="ECO:0000313" key="4">
    <source>
        <dbReference type="Proteomes" id="UP001595846"/>
    </source>
</evidence>
<dbReference type="SUPFAM" id="SSF89447">
    <property type="entry name" value="AbrB/MazE/MraZ-like"/>
    <property type="match status" value="1"/>
</dbReference>
<proteinExistence type="predicted"/>
<keyword evidence="3" id="KW-0238">DNA-binding</keyword>
<sequence length="91" mass="10232">MDDTERRTVGSRGQITIPKELRERFGIAGGDDVRVREADGKIVVEPTPSRAELAEGYRRRAEHHRELAEEFAGTSREANDVLGDVPAWEDE</sequence>
<dbReference type="GeneID" id="73902038"/>
<dbReference type="PANTHER" id="PTHR34860:SF7">
    <property type="entry name" value="TRANSCRIPTION REGULATOR, SPOVT_ABRB FAMILY"/>
    <property type="match status" value="1"/>
</dbReference>
<name>A0ABD5NR54_9EURY</name>
<dbReference type="EMBL" id="JBHSAQ010000013">
    <property type="protein sequence ID" value="MFC3959415.1"/>
    <property type="molecule type" value="Genomic_DNA"/>
</dbReference>
<keyword evidence="4" id="KW-1185">Reference proteome</keyword>
<evidence type="ECO:0000259" key="2">
    <source>
        <dbReference type="PROSITE" id="PS51740"/>
    </source>
</evidence>
<reference evidence="3 4" key="1">
    <citation type="journal article" date="2019" name="Int. J. Syst. Evol. Microbiol.">
        <title>The Global Catalogue of Microorganisms (GCM) 10K type strain sequencing project: providing services to taxonomists for standard genome sequencing and annotation.</title>
        <authorList>
            <consortium name="The Broad Institute Genomics Platform"/>
            <consortium name="The Broad Institute Genome Sequencing Center for Infectious Disease"/>
            <person name="Wu L."/>
            <person name="Ma J."/>
        </authorList>
    </citation>
    <scope>NUCLEOTIDE SEQUENCE [LARGE SCALE GENOMIC DNA]</scope>
    <source>
        <strain evidence="3 4">IBRC-M 10256</strain>
    </source>
</reference>
<dbReference type="InterPro" id="IPR052975">
    <property type="entry name" value="Repressor-like_regulatory"/>
</dbReference>
<dbReference type="PROSITE" id="PS51740">
    <property type="entry name" value="SPOVT_ABRB"/>
    <property type="match status" value="1"/>
</dbReference>